<feature type="region of interest" description="Disordered" evidence="6">
    <location>
        <begin position="391"/>
        <end position="507"/>
    </location>
</feature>
<keyword evidence="4 5" id="KW-0802">TPR repeat</keyword>
<feature type="repeat" description="TPR" evidence="5">
    <location>
        <begin position="733"/>
        <end position="766"/>
    </location>
</feature>
<dbReference type="PANTHER" id="PTHR45984">
    <property type="entry name" value="RNA (RNA) POLYMERASE II ASSOCIATED PROTEIN HOMOLOG"/>
    <property type="match status" value="1"/>
</dbReference>
<comment type="subcellular location">
    <subcellularLocation>
        <location evidence="1">Cytoplasm</location>
    </subcellularLocation>
</comment>
<evidence type="ECO:0000256" key="3">
    <source>
        <dbReference type="ARBA" id="ARBA00022737"/>
    </source>
</evidence>
<reference evidence="8 9" key="1">
    <citation type="journal article" date="2021" name="G3 (Bethesda)">
        <title>Improved contiguity of the threespine stickleback genome using long-read sequencing.</title>
        <authorList>
            <person name="Nath S."/>
            <person name="Shaw D.E."/>
            <person name="White M.A."/>
        </authorList>
    </citation>
    <scope>NUCLEOTIDE SEQUENCE [LARGE SCALE GENOMIC DNA]</scope>
    <source>
        <strain evidence="8 9">Lake Benthic</strain>
    </source>
</reference>
<dbReference type="Pfam" id="PF13432">
    <property type="entry name" value="TPR_16"/>
    <property type="match status" value="1"/>
</dbReference>
<dbReference type="InterPro" id="IPR019734">
    <property type="entry name" value="TPR_rpt"/>
</dbReference>
<dbReference type="Pfam" id="PF00515">
    <property type="entry name" value="TPR_1"/>
    <property type="match status" value="1"/>
</dbReference>
<dbReference type="Ensembl" id="ENSGACT00000004662.2">
    <property type="protein sequence ID" value="ENSGACP00000004648.2"/>
    <property type="gene ID" value="ENSGACG00000003545.2"/>
</dbReference>
<dbReference type="SUPFAM" id="SSF48452">
    <property type="entry name" value="TPR-like"/>
    <property type="match status" value="3"/>
</dbReference>
<feature type="repeat" description="TPR" evidence="5">
    <location>
        <begin position="699"/>
        <end position="732"/>
    </location>
</feature>
<evidence type="ECO:0000313" key="9">
    <source>
        <dbReference type="Proteomes" id="UP000007635"/>
    </source>
</evidence>
<dbReference type="OMA" id="ECTIYTN"/>
<dbReference type="Proteomes" id="UP000007635">
    <property type="component" value="Chromosome XX"/>
</dbReference>
<dbReference type="AlphaFoldDB" id="G3NH40"/>
<feature type="repeat" description="TPR" evidence="5">
    <location>
        <begin position="257"/>
        <end position="290"/>
    </location>
</feature>
<dbReference type="InterPro" id="IPR051982">
    <property type="entry name" value="CiliaryAsmbly_MitoImport"/>
</dbReference>
<dbReference type="PROSITE" id="PS50005">
    <property type="entry name" value="TPR"/>
    <property type="match status" value="4"/>
</dbReference>
<organism evidence="8 9">
    <name type="scientific">Gasterosteus aculeatus aculeatus</name>
    <name type="common">three-spined stickleback</name>
    <dbReference type="NCBI Taxonomy" id="481459"/>
    <lineage>
        <taxon>Eukaryota</taxon>
        <taxon>Metazoa</taxon>
        <taxon>Chordata</taxon>
        <taxon>Craniata</taxon>
        <taxon>Vertebrata</taxon>
        <taxon>Euteleostomi</taxon>
        <taxon>Actinopterygii</taxon>
        <taxon>Neopterygii</taxon>
        <taxon>Teleostei</taxon>
        <taxon>Neoteleostei</taxon>
        <taxon>Acanthomorphata</taxon>
        <taxon>Eupercaria</taxon>
        <taxon>Perciformes</taxon>
        <taxon>Cottioidei</taxon>
        <taxon>Gasterosteales</taxon>
        <taxon>Gasterosteidae</taxon>
        <taxon>Gasterosteus</taxon>
    </lineage>
</organism>
<dbReference type="PANTHER" id="PTHR45984:SF3">
    <property type="entry name" value="SPERM-ASSOCIATED ANTIGEN 1"/>
    <property type="match status" value="1"/>
</dbReference>
<proteinExistence type="predicted"/>
<reference evidence="8" key="3">
    <citation type="submission" date="2025-09" db="UniProtKB">
        <authorList>
            <consortium name="Ensembl"/>
        </authorList>
    </citation>
    <scope>IDENTIFICATION</scope>
</reference>
<keyword evidence="9" id="KW-1185">Reference proteome</keyword>
<dbReference type="GO" id="GO:0005829">
    <property type="term" value="C:cytosol"/>
    <property type="evidence" value="ECO:0007669"/>
    <property type="project" value="TreeGrafter"/>
</dbReference>
<reference evidence="8" key="2">
    <citation type="submission" date="2025-08" db="UniProtKB">
        <authorList>
            <consortium name="Ensembl"/>
        </authorList>
    </citation>
    <scope>IDENTIFICATION</scope>
</reference>
<dbReference type="InParanoid" id="G3NH40"/>
<evidence type="ECO:0000256" key="1">
    <source>
        <dbReference type="ARBA" id="ARBA00004496"/>
    </source>
</evidence>
<evidence type="ECO:0000259" key="7">
    <source>
        <dbReference type="Pfam" id="PF13877"/>
    </source>
</evidence>
<feature type="domain" description="RNA-polymerase II-associated protein 3-like C-terminal" evidence="7">
    <location>
        <begin position="864"/>
        <end position="955"/>
    </location>
</feature>
<feature type="repeat" description="TPR" evidence="5">
    <location>
        <begin position="324"/>
        <end position="357"/>
    </location>
</feature>
<name>G3NH40_GASAC</name>
<evidence type="ECO:0000256" key="6">
    <source>
        <dbReference type="SAM" id="MobiDB-lite"/>
    </source>
</evidence>
<evidence type="ECO:0000256" key="4">
    <source>
        <dbReference type="ARBA" id="ARBA00022803"/>
    </source>
</evidence>
<keyword evidence="3" id="KW-0677">Repeat</keyword>
<evidence type="ECO:0000256" key="5">
    <source>
        <dbReference type="PROSITE-ProRule" id="PRU00339"/>
    </source>
</evidence>
<dbReference type="Pfam" id="PF13877">
    <property type="entry name" value="RPAP3_C"/>
    <property type="match status" value="1"/>
</dbReference>
<dbReference type="eggNOG" id="KOG1124">
    <property type="taxonomic scope" value="Eukaryota"/>
</dbReference>
<dbReference type="STRING" id="69293.ENSGACP00000004648"/>
<dbReference type="SMART" id="SM00028">
    <property type="entry name" value="TPR"/>
    <property type="match status" value="9"/>
</dbReference>
<dbReference type="OrthoDB" id="2942533at2759"/>
<sequence length="986" mass="110061">MFICGQRTATFSNLEPLRDRSRVSGSNCDFFPRVVTIVTGVSKRAAGMSKDATFSRNQPFAVDYGGKVLVEHLEYDYIGKCRDVRYLEMILRVLRSGDEGIYPHLIEFCESHLEKLDPSSRALRKENPVATAASLPSDEWSQIVEDLKMWQEETKKTETSLKQMFDELENKNMPPIRGSYCTVPLHQTSVPKEKWNSSKRTLPRDYREWDNFDAEEECERIDRNLIKSSPAVNTRPFKIKTEVDVTLLTEQEKLPLANREKDKGNEAFRANDYEEAVAYYSRSLSIKPTVAAFNNRAQAEIKLKHWHNAMSDCLRVLELQPGNVKALLRRATVYNHMGNFQRAAEDLRVVLLEEPQNPAAMQLLSKTEKKMKKDEPGKQCKGKTILIQEVEEEEDCNSDETKAKQTAHPVEPSQPVGGEESSAAPGRREVMGNAQKKPHGRGDRGPHGEAGAPHHGPRRGKGASADKYRAAHDSGEKAANGTGKRGSTASVPADPTGGSKESHAGGAVNLDAPCGALPPPLARLKNEGNLLFKNGQFADALEKYSQAIQGYTESGIDSPDDLCTLYSNRAACYLKDGNSQECIQDCTRALELQSFSLKPLLRRAMAYESLERYRKAYVDYKTVLQIDCGVQAAHDSVNRITRLLIEQDGAEWREQLPDIPLVPLSAQQHRREEPPSAEVLQARAEKAAMDTERKAEARFTALKQEGNDFVKKGQYQEALGKYSESLKLKPEECSIYTNRALCYLKLERFAEAKKDCDAALRVEPNNKKAFYRRALANKGLKDYLACRADLQEVLQQDPNVQEAEKELEEVTVLLGQSLAIADASLAKPRKTVPITEVDGDEETASVSVSGAGHRGEAAAINLRPTNAYEFGQALNTARCSGNTAACADLLASTTPETLPQLLSTQLDGHTIGFIMQALDSHLLERDPSLVYQHLNHLHTANRFSLVLMMLEKDERNHMTHLFERLSAVHSSEFTKNDLQNLANKYI</sequence>
<feature type="compositionally biased region" description="Basic and acidic residues" evidence="6">
    <location>
        <begin position="464"/>
        <end position="476"/>
    </location>
</feature>
<dbReference type="InterPro" id="IPR011990">
    <property type="entry name" value="TPR-like_helical_dom_sf"/>
</dbReference>
<accession>G3NH40</accession>
<dbReference type="GeneTree" id="ENSGT00940000154697"/>
<evidence type="ECO:0000256" key="2">
    <source>
        <dbReference type="ARBA" id="ARBA00022490"/>
    </source>
</evidence>
<evidence type="ECO:0000313" key="8">
    <source>
        <dbReference type="Ensembl" id="ENSGACP00000004648.2"/>
    </source>
</evidence>
<dbReference type="Gene3D" id="1.25.40.10">
    <property type="entry name" value="Tetratricopeptide repeat domain"/>
    <property type="match status" value="3"/>
</dbReference>
<protein>
    <submittedName>
        <fullName evidence="8">Sperm associated antigen 1</fullName>
    </submittedName>
</protein>
<dbReference type="InterPro" id="IPR025986">
    <property type="entry name" value="RPAP3-like_C"/>
</dbReference>
<dbReference type="Bgee" id="ENSGACG00000003545">
    <property type="expression patterns" value="Expressed in camera-type eye and 13 other cell types or tissues"/>
</dbReference>
<keyword evidence="2" id="KW-0963">Cytoplasm</keyword>
<dbReference type="FunFam" id="1.25.40.10:FF:000221">
    <property type="entry name" value="Mitochondrial import receptor subunit TOM34"/>
    <property type="match status" value="1"/>
</dbReference>